<reference evidence="2 3" key="2">
    <citation type="journal article" date="2011" name="ISME J.">
        <title>RNA-seq reveals cooperative metabolic interactions between two termite-gut spirochete species in co-culture.</title>
        <authorList>
            <person name="Rosenthal A.Z."/>
            <person name="Matson E.G."/>
            <person name="Eldar A."/>
            <person name="Leadbetter J.R."/>
        </authorList>
    </citation>
    <scope>NUCLEOTIDE SEQUENCE [LARGE SCALE GENOMIC DNA]</scope>
    <source>
        <strain evidence="3">ATCC BAA-888 / DSM 13862 / ZAS-9</strain>
    </source>
</reference>
<keyword evidence="3" id="KW-1185">Reference proteome</keyword>
<dbReference type="RefSeq" id="WP_015711318.1">
    <property type="nucleotide sequence ID" value="NC_015577.1"/>
</dbReference>
<reference evidence="3" key="1">
    <citation type="submission" date="2009-12" db="EMBL/GenBank/DDBJ databases">
        <title>Complete sequence of Treponema azotonutricium strain ZAS-9.</title>
        <authorList>
            <person name="Tetu S.G."/>
            <person name="Matson E."/>
            <person name="Ren Q."/>
            <person name="Seshadri R."/>
            <person name="Elbourne L."/>
            <person name="Hassan K.A."/>
            <person name="Durkin A."/>
            <person name="Radune D."/>
            <person name="Mohamoud Y."/>
            <person name="Shay R."/>
            <person name="Jin S."/>
            <person name="Zhang X."/>
            <person name="Lucey K."/>
            <person name="Ballor N.R."/>
            <person name="Ottesen E."/>
            <person name="Rosenthal R."/>
            <person name="Allen A."/>
            <person name="Leadbetter J.R."/>
            <person name="Paulsen I.T."/>
        </authorList>
    </citation>
    <scope>NUCLEOTIDE SEQUENCE [LARGE SCALE GENOMIC DNA]</scope>
    <source>
        <strain evidence="3">ATCC BAA-888 / DSM 13862 / ZAS-9</strain>
    </source>
</reference>
<protein>
    <submittedName>
        <fullName evidence="2">Uncharacterized protein</fullName>
    </submittedName>
</protein>
<feature type="transmembrane region" description="Helical" evidence="1">
    <location>
        <begin position="56"/>
        <end position="74"/>
    </location>
</feature>
<evidence type="ECO:0000256" key="1">
    <source>
        <dbReference type="SAM" id="Phobius"/>
    </source>
</evidence>
<accession>F5YAY6</accession>
<dbReference type="HOGENOM" id="CLU_1414627_0_0_12"/>
<dbReference type="InParanoid" id="F5YAY6"/>
<evidence type="ECO:0000313" key="2">
    <source>
        <dbReference type="EMBL" id="AEF81231.1"/>
    </source>
</evidence>
<dbReference type="AlphaFoldDB" id="F5YAY6"/>
<dbReference type="OrthoDB" id="361201at2"/>
<keyword evidence="1" id="KW-1133">Transmembrane helix</keyword>
<dbReference type="EMBL" id="CP001841">
    <property type="protein sequence ID" value="AEF81231.1"/>
    <property type="molecule type" value="Genomic_DNA"/>
</dbReference>
<dbReference type="Proteomes" id="UP000009222">
    <property type="component" value="Chromosome"/>
</dbReference>
<dbReference type="KEGG" id="taz:TREAZ_0643"/>
<name>F5YAY6_LEAAZ</name>
<organism evidence="2 3">
    <name type="scientific">Leadbettera azotonutricia (strain ATCC BAA-888 / DSM 13862 / ZAS-9)</name>
    <name type="common">Treponema azotonutricium</name>
    <dbReference type="NCBI Taxonomy" id="545695"/>
    <lineage>
        <taxon>Bacteria</taxon>
        <taxon>Pseudomonadati</taxon>
        <taxon>Spirochaetota</taxon>
        <taxon>Spirochaetia</taxon>
        <taxon>Spirochaetales</taxon>
        <taxon>Breznakiellaceae</taxon>
        <taxon>Leadbettera</taxon>
    </lineage>
</organism>
<dbReference type="eggNOG" id="ENOG5031D06">
    <property type="taxonomic scope" value="Bacteria"/>
</dbReference>
<proteinExistence type="predicted"/>
<keyword evidence="1" id="KW-0472">Membrane</keyword>
<keyword evidence="1" id="KW-0812">Transmembrane</keyword>
<dbReference type="STRING" id="545695.TREAZ_0643"/>
<gene>
    <name evidence="2" type="ordered locus">TREAZ_0643</name>
</gene>
<sequence>MAGNEEGSGPRQPSEEIIFHYSREHRLERASQAVRDLNNSASSKRSLVKTIAGSRGNLLMLLSIVIVCIAMLFGSRMKGRQTMGFELGENTVSMAVRKSGDGLALFMEKKAPKDGNGYTGAVGIVISPQAAKPSTGGTSEPPPMLTHLVFFSLAEEENYSIDLPFGGTDFIVVVQTDNERLSRRLKVK</sequence>
<evidence type="ECO:0000313" key="3">
    <source>
        <dbReference type="Proteomes" id="UP000009222"/>
    </source>
</evidence>